<dbReference type="AlphaFoldDB" id="A0A5C3NZY3"/>
<organism evidence="3 4">
    <name type="scientific">Polyporus arcularius HHB13444</name>
    <dbReference type="NCBI Taxonomy" id="1314778"/>
    <lineage>
        <taxon>Eukaryota</taxon>
        <taxon>Fungi</taxon>
        <taxon>Dikarya</taxon>
        <taxon>Basidiomycota</taxon>
        <taxon>Agaricomycotina</taxon>
        <taxon>Agaricomycetes</taxon>
        <taxon>Polyporales</taxon>
        <taxon>Polyporaceae</taxon>
        <taxon>Polyporus</taxon>
    </lineage>
</organism>
<feature type="domain" description="Integrase core" evidence="2">
    <location>
        <begin position="2"/>
        <end position="85"/>
    </location>
</feature>
<feature type="compositionally biased region" description="Basic and acidic residues" evidence="1">
    <location>
        <begin position="155"/>
        <end position="165"/>
    </location>
</feature>
<dbReference type="EMBL" id="ML211498">
    <property type="protein sequence ID" value="TFK82319.1"/>
    <property type="molecule type" value="Genomic_DNA"/>
</dbReference>
<accession>A0A5C3NZY3</accession>
<dbReference type="Pfam" id="PF24764">
    <property type="entry name" value="rva_4"/>
    <property type="match status" value="1"/>
</dbReference>
<evidence type="ECO:0000313" key="3">
    <source>
        <dbReference type="EMBL" id="TFK82319.1"/>
    </source>
</evidence>
<keyword evidence="4" id="KW-1185">Reference proteome</keyword>
<protein>
    <recommendedName>
        <fullName evidence="2">Integrase core domain-containing protein</fullName>
    </recommendedName>
</protein>
<dbReference type="Proteomes" id="UP000308197">
    <property type="component" value="Unassembled WGS sequence"/>
</dbReference>
<feature type="region of interest" description="Disordered" evidence="1">
    <location>
        <begin position="113"/>
        <end position="181"/>
    </location>
</feature>
<feature type="compositionally biased region" description="Acidic residues" evidence="1">
    <location>
        <begin position="143"/>
        <end position="154"/>
    </location>
</feature>
<feature type="non-terminal residue" evidence="3">
    <location>
        <position position="1"/>
    </location>
</feature>
<evidence type="ECO:0000256" key="1">
    <source>
        <dbReference type="SAM" id="MobiDB-lite"/>
    </source>
</evidence>
<dbReference type="STRING" id="1314778.A0A5C3NZY3"/>
<reference evidence="3 4" key="1">
    <citation type="journal article" date="2019" name="Nat. Ecol. Evol.">
        <title>Megaphylogeny resolves global patterns of mushroom evolution.</title>
        <authorList>
            <person name="Varga T."/>
            <person name="Krizsan K."/>
            <person name="Foldi C."/>
            <person name="Dima B."/>
            <person name="Sanchez-Garcia M."/>
            <person name="Sanchez-Ramirez S."/>
            <person name="Szollosi G.J."/>
            <person name="Szarkandi J.G."/>
            <person name="Papp V."/>
            <person name="Albert L."/>
            <person name="Andreopoulos W."/>
            <person name="Angelini C."/>
            <person name="Antonin V."/>
            <person name="Barry K.W."/>
            <person name="Bougher N.L."/>
            <person name="Buchanan P."/>
            <person name="Buyck B."/>
            <person name="Bense V."/>
            <person name="Catcheside P."/>
            <person name="Chovatia M."/>
            <person name="Cooper J."/>
            <person name="Damon W."/>
            <person name="Desjardin D."/>
            <person name="Finy P."/>
            <person name="Geml J."/>
            <person name="Haridas S."/>
            <person name="Hughes K."/>
            <person name="Justo A."/>
            <person name="Karasinski D."/>
            <person name="Kautmanova I."/>
            <person name="Kiss B."/>
            <person name="Kocsube S."/>
            <person name="Kotiranta H."/>
            <person name="LaButti K.M."/>
            <person name="Lechner B.E."/>
            <person name="Liimatainen K."/>
            <person name="Lipzen A."/>
            <person name="Lukacs Z."/>
            <person name="Mihaltcheva S."/>
            <person name="Morgado L.N."/>
            <person name="Niskanen T."/>
            <person name="Noordeloos M.E."/>
            <person name="Ohm R.A."/>
            <person name="Ortiz-Santana B."/>
            <person name="Ovrebo C."/>
            <person name="Racz N."/>
            <person name="Riley R."/>
            <person name="Savchenko A."/>
            <person name="Shiryaev A."/>
            <person name="Soop K."/>
            <person name="Spirin V."/>
            <person name="Szebenyi C."/>
            <person name="Tomsovsky M."/>
            <person name="Tulloss R.E."/>
            <person name="Uehling J."/>
            <person name="Grigoriev I.V."/>
            <person name="Vagvolgyi C."/>
            <person name="Papp T."/>
            <person name="Martin F.M."/>
            <person name="Miettinen O."/>
            <person name="Hibbett D.S."/>
            <person name="Nagy L.G."/>
        </authorList>
    </citation>
    <scope>NUCLEOTIDE SEQUENCE [LARGE SCALE GENOMIC DNA]</scope>
    <source>
        <strain evidence="3 4">HHB13444</strain>
    </source>
</reference>
<proteinExistence type="predicted"/>
<evidence type="ECO:0000259" key="2">
    <source>
        <dbReference type="Pfam" id="PF24764"/>
    </source>
</evidence>
<dbReference type="InParanoid" id="A0A5C3NZY3"/>
<sequence>SSTRNVRIERMWVEVGTQFCILWRAFFTRLERRHGLDPSKHEHLWLLHLLFLDDINMDCRNFQREWNKHPVSGVGHNMTPNDMRFLSNIQQGYLPATDLNDVDPSVLSRCYGVDGPARRRGPGQTGAGHYDGGFESSATGNETDLETSDPETSDPETRVANEQQRHVRHPPIPVPDSTSPFSEETQELFFNCLQEVRTRGIVPQHHGVSSSEWFDGSYGDFETINFGRGGRQEELELPFSVWWPRAVEWAQGLELMTALLIEQEE</sequence>
<gene>
    <name evidence="3" type="ORF">K466DRAFT_500533</name>
</gene>
<dbReference type="InterPro" id="IPR058913">
    <property type="entry name" value="Integrase_dom_put"/>
</dbReference>
<evidence type="ECO:0000313" key="4">
    <source>
        <dbReference type="Proteomes" id="UP000308197"/>
    </source>
</evidence>
<name>A0A5C3NZY3_9APHY</name>